<dbReference type="GO" id="GO:0005853">
    <property type="term" value="C:eukaryotic translation elongation factor 1 complex"/>
    <property type="evidence" value="ECO:0007669"/>
    <property type="project" value="InterPro"/>
</dbReference>
<evidence type="ECO:0000256" key="4">
    <source>
        <dbReference type="RuleBase" id="RU003791"/>
    </source>
</evidence>
<dbReference type="SUPFAM" id="SSF54984">
    <property type="entry name" value="eEF-1beta-like"/>
    <property type="match status" value="1"/>
</dbReference>
<accession>A0A210QLE9</accession>
<name>A0A210QLE9_MIZYE</name>
<dbReference type="GO" id="GO:0005829">
    <property type="term" value="C:cytosol"/>
    <property type="evidence" value="ECO:0007669"/>
    <property type="project" value="TreeGrafter"/>
</dbReference>
<gene>
    <name evidence="7" type="ORF">KP79_PYT23749</name>
</gene>
<sequence>MASAYMQDSVWLQQRKFEDAEAFYQKVKSGTQDVGAPAQKAGPSGQKTETSSIKNEIAQARQHIQNVLRSGGSSGAGASPAPSGGGDSTVRIENLEKENKELRHSVDEMKALVQKLEGRVRVLEGGSGSAPAASAAAAKAPVKAVPAAAAGDDDDEDNEIDLFGSSSEDEEEKEKQEKIKQARVKAYYEKKAKKPALIAKSNVILDVKPYDDETDMKEVEDKLRTITQDGLRWCAAKLVPMAYGIKKLQISIVIEDDKVSVEDLIEKITDNFEDQVQSVDIAAFNKLWIPNEKHESSTKSNDNTVLKRAYLVCRTM</sequence>
<keyword evidence="3 4" id="KW-0648">Protein biosynthesis</keyword>
<dbReference type="FunFam" id="3.30.70.60:FF:000001">
    <property type="entry name" value="Elongation factor 1-beta 1 like"/>
    <property type="match status" value="1"/>
</dbReference>
<dbReference type="Pfam" id="PF00736">
    <property type="entry name" value="EF1_GNE"/>
    <property type="match status" value="1"/>
</dbReference>
<feature type="region of interest" description="Disordered" evidence="5">
    <location>
        <begin position="146"/>
        <end position="175"/>
    </location>
</feature>
<comment type="caution">
    <text evidence="7">The sequence shown here is derived from an EMBL/GenBank/DDBJ whole genome shotgun (WGS) entry which is preliminary data.</text>
</comment>
<dbReference type="InterPro" id="IPR049720">
    <property type="entry name" value="EF1B_bsu/dsu"/>
</dbReference>
<dbReference type="PROSITE" id="PS00825">
    <property type="entry name" value="EF1BD_2"/>
    <property type="match status" value="1"/>
</dbReference>
<dbReference type="GO" id="GO:0003746">
    <property type="term" value="F:translation elongation factor activity"/>
    <property type="evidence" value="ECO:0007669"/>
    <property type="project" value="UniProtKB-KW"/>
</dbReference>
<dbReference type="InterPro" id="IPR014038">
    <property type="entry name" value="EF1B_bsu/dsu_GNE"/>
</dbReference>
<evidence type="ECO:0000256" key="5">
    <source>
        <dbReference type="SAM" id="MobiDB-lite"/>
    </source>
</evidence>
<dbReference type="AlphaFoldDB" id="A0A210QLE9"/>
<reference evidence="7 8" key="1">
    <citation type="journal article" date="2017" name="Nat. Ecol. Evol.">
        <title>Scallop genome provides insights into evolution of bilaterian karyotype and development.</title>
        <authorList>
            <person name="Wang S."/>
            <person name="Zhang J."/>
            <person name="Jiao W."/>
            <person name="Li J."/>
            <person name="Xun X."/>
            <person name="Sun Y."/>
            <person name="Guo X."/>
            <person name="Huan P."/>
            <person name="Dong B."/>
            <person name="Zhang L."/>
            <person name="Hu X."/>
            <person name="Sun X."/>
            <person name="Wang J."/>
            <person name="Zhao C."/>
            <person name="Wang Y."/>
            <person name="Wang D."/>
            <person name="Huang X."/>
            <person name="Wang R."/>
            <person name="Lv J."/>
            <person name="Li Y."/>
            <person name="Zhang Z."/>
            <person name="Liu B."/>
            <person name="Lu W."/>
            <person name="Hui Y."/>
            <person name="Liang J."/>
            <person name="Zhou Z."/>
            <person name="Hou R."/>
            <person name="Li X."/>
            <person name="Liu Y."/>
            <person name="Li H."/>
            <person name="Ning X."/>
            <person name="Lin Y."/>
            <person name="Zhao L."/>
            <person name="Xing Q."/>
            <person name="Dou J."/>
            <person name="Li Y."/>
            <person name="Mao J."/>
            <person name="Guo H."/>
            <person name="Dou H."/>
            <person name="Li T."/>
            <person name="Mu C."/>
            <person name="Jiang W."/>
            <person name="Fu Q."/>
            <person name="Fu X."/>
            <person name="Miao Y."/>
            <person name="Liu J."/>
            <person name="Yu Q."/>
            <person name="Li R."/>
            <person name="Liao H."/>
            <person name="Li X."/>
            <person name="Kong Y."/>
            <person name="Jiang Z."/>
            <person name="Chourrout D."/>
            <person name="Li R."/>
            <person name="Bao Z."/>
        </authorList>
    </citation>
    <scope>NUCLEOTIDE SEQUENCE [LARGE SCALE GENOMIC DNA]</scope>
    <source>
        <strain evidence="7 8">PY_sf001</strain>
    </source>
</reference>
<proteinExistence type="inferred from homology"/>
<protein>
    <submittedName>
        <fullName evidence="7">Elongation factor 1-delta</fullName>
    </submittedName>
</protein>
<feature type="region of interest" description="Disordered" evidence="5">
    <location>
        <begin position="29"/>
        <end position="103"/>
    </location>
</feature>
<feature type="domain" description="Translation elongation factor EF1B beta/delta subunit guanine nucleotide exchange" evidence="6">
    <location>
        <begin position="200"/>
        <end position="287"/>
    </location>
</feature>
<dbReference type="Gene3D" id="3.30.70.60">
    <property type="match status" value="1"/>
</dbReference>
<dbReference type="PANTHER" id="PTHR11595">
    <property type="entry name" value="EF-HAND AND COILED-COIL DOMAIN-CONTAINING FAMILY MEMBER"/>
    <property type="match status" value="1"/>
</dbReference>
<evidence type="ECO:0000313" key="8">
    <source>
        <dbReference type="Proteomes" id="UP000242188"/>
    </source>
</evidence>
<evidence type="ECO:0000256" key="3">
    <source>
        <dbReference type="ARBA" id="ARBA00022917"/>
    </source>
</evidence>
<evidence type="ECO:0000313" key="7">
    <source>
        <dbReference type="EMBL" id="OWF49573.1"/>
    </source>
</evidence>
<dbReference type="GO" id="GO:0005085">
    <property type="term" value="F:guanyl-nucleotide exchange factor activity"/>
    <property type="evidence" value="ECO:0007669"/>
    <property type="project" value="TreeGrafter"/>
</dbReference>
<feature type="compositionally biased region" description="Basic and acidic residues" evidence="5">
    <location>
        <begin position="93"/>
        <end position="103"/>
    </location>
</feature>
<dbReference type="SMART" id="SM00888">
    <property type="entry name" value="EF1_GNE"/>
    <property type="match status" value="1"/>
</dbReference>
<dbReference type="InterPro" id="IPR014717">
    <property type="entry name" value="Transl_elong_EF1B/ribsomal_bS6"/>
</dbReference>
<dbReference type="OrthoDB" id="331763at2759"/>
<dbReference type="PANTHER" id="PTHR11595:SF26">
    <property type="entry name" value="ELONGATION FACTOR 1-DELTA"/>
    <property type="match status" value="1"/>
</dbReference>
<dbReference type="CDD" id="cd00292">
    <property type="entry name" value="EF1B"/>
    <property type="match status" value="1"/>
</dbReference>
<comment type="similarity">
    <text evidence="1 4">Belongs to the EF-1-beta/EF-1-delta family.</text>
</comment>
<dbReference type="InterPro" id="IPR001326">
    <property type="entry name" value="Transl_elong_EF1B_B/D_CS"/>
</dbReference>
<evidence type="ECO:0000256" key="2">
    <source>
        <dbReference type="ARBA" id="ARBA00022768"/>
    </source>
</evidence>
<dbReference type="STRING" id="6573.A0A210QLE9"/>
<evidence type="ECO:0000259" key="6">
    <source>
        <dbReference type="SMART" id="SM00888"/>
    </source>
</evidence>
<dbReference type="Proteomes" id="UP000242188">
    <property type="component" value="Unassembled WGS sequence"/>
</dbReference>
<feature type="compositionally biased region" description="Acidic residues" evidence="5">
    <location>
        <begin position="151"/>
        <end position="160"/>
    </location>
</feature>
<dbReference type="InterPro" id="IPR036219">
    <property type="entry name" value="eEF-1beta-like_sf"/>
</dbReference>
<organism evidence="7 8">
    <name type="scientific">Mizuhopecten yessoensis</name>
    <name type="common">Japanese scallop</name>
    <name type="synonym">Patinopecten yessoensis</name>
    <dbReference type="NCBI Taxonomy" id="6573"/>
    <lineage>
        <taxon>Eukaryota</taxon>
        <taxon>Metazoa</taxon>
        <taxon>Spiralia</taxon>
        <taxon>Lophotrochozoa</taxon>
        <taxon>Mollusca</taxon>
        <taxon>Bivalvia</taxon>
        <taxon>Autobranchia</taxon>
        <taxon>Pteriomorphia</taxon>
        <taxon>Pectinida</taxon>
        <taxon>Pectinoidea</taxon>
        <taxon>Pectinidae</taxon>
        <taxon>Mizuhopecten</taxon>
    </lineage>
</organism>
<feature type="compositionally biased region" description="Polar residues" evidence="5">
    <location>
        <begin position="45"/>
        <end position="54"/>
    </location>
</feature>
<keyword evidence="8" id="KW-1185">Reference proteome</keyword>
<evidence type="ECO:0000256" key="1">
    <source>
        <dbReference type="ARBA" id="ARBA00007411"/>
    </source>
</evidence>
<dbReference type="EMBL" id="NEDP02003085">
    <property type="protein sequence ID" value="OWF49573.1"/>
    <property type="molecule type" value="Genomic_DNA"/>
</dbReference>
<keyword evidence="2 4" id="KW-0251">Elongation factor</keyword>